<protein>
    <submittedName>
        <fullName evidence="1">Uncharacterized protein</fullName>
    </submittedName>
</protein>
<sequence>MLNGHHISFTPLLVNCSPLRASTTIETSIWLQDHPYHR</sequence>
<dbReference type="AlphaFoldDB" id="A0A0A8YEP2"/>
<evidence type="ECO:0000313" key="1">
    <source>
        <dbReference type="EMBL" id="JAD24614.1"/>
    </source>
</evidence>
<name>A0A0A8YEP2_ARUDO</name>
<proteinExistence type="predicted"/>
<dbReference type="EMBL" id="GBRH01273281">
    <property type="protein sequence ID" value="JAD24614.1"/>
    <property type="molecule type" value="Transcribed_RNA"/>
</dbReference>
<reference evidence="1" key="1">
    <citation type="submission" date="2014-09" db="EMBL/GenBank/DDBJ databases">
        <authorList>
            <person name="Magalhaes I.L.F."/>
            <person name="Oliveira U."/>
            <person name="Santos F.R."/>
            <person name="Vidigal T.H.D.A."/>
            <person name="Brescovit A.D."/>
            <person name="Santos A.J."/>
        </authorList>
    </citation>
    <scope>NUCLEOTIDE SEQUENCE</scope>
    <source>
        <tissue evidence="1">Shoot tissue taken approximately 20 cm above the soil surface</tissue>
    </source>
</reference>
<accession>A0A0A8YEP2</accession>
<organism evidence="1">
    <name type="scientific">Arundo donax</name>
    <name type="common">Giant reed</name>
    <name type="synonym">Donax arundinaceus</name>
    <dbReference type="NCBI Taxonomy" id="35708"/>
    <lineage>
        <taxon>Eukaryota</taxon>
        <taxon>Viridiplantae</taxon>
        <taxon>Streptophyta</taxon>
        <taxon>Embryophyta</taxon>
        <taxon>Tracheophyta</taxon>
        <taxon>Spermatophyta</taxon>
        <taxon>Magnoliopsida</taxon>
        <taxon>Liliopsida</taxon>
        <taxon>Poales</taxon>
        <taxon>Poaceae</taxon>
        <taxon>PACMAD clade</taxon>
        <taxon>Arundinoideae</taxon>
        <taxon>Arundineae</taxon>
        <taxon>Arundo</taxon>
    </lineage>
</organism>
<reference evidence="1" key="2">
    <citation type="journal article" date="2015" name="Data Brief">
        <title>Shoot transcriptome of the giant reed, Arundo donax.</title>
        <authorList>
            <person name="Barrero R.A."/>
            <person name="Guerrero F.D."/>
            <person name="Moolhuijzen P."/>
            <person name="Goolsby J.A."/>
            <person name="Tidwell J."/>
            <person name="Bellgard S.E."/>
            <person name="Bellgard M.I."/>
        </authorList>
    </citation>
    <scope>NUCLEOTIDE SEQUENCE</scope>
    <source>
        <tissue evidence="1">Shoot tissue taken approximately 20 cm above the soil surface</tissue>
    </source>
</reference>